<dbReference type="SUPFAM" id="SSF53448">
    <property type="entry name" value="Nucleotide-diphospho-sugar transferases"/>
    <property type="match status" value="1"/>
</dbReference>
<dbReference type="GO" id="GO:0016757">
    <property type="term" value="F:glycosyltransferase activity"/>
    <property type="evidence" value="ECO:0007669"/>
    <property type="project" value="UniProtKB-KW"/>
</dbReference>
<dbReference type="EC" id="2.4.-.-" evidence="2"/>
<dbReference type="Gene3D" id="3.90.550.10">
    <property type="entry name" value="Spore Coat Polysaccharide Biosynthesis Protein SpsA, Chain A"/>
    <property type="match status" value="1"/>
</dbReference>
<evidence type="ECO:0000259" key="1">
    <source>
        <dbReference type="Pfam" id="PF00535"/>
    </source>
</evidence>
<evidence type="ECO:0000313" key="2">
    <source>
        <dbReference type="EMBL" id="MDT7831940.1"/>
    </source>
</evidence>
<protein>
    <submittedName>
        <fullName evidence="2">Glycosyltransferase family 2 protein</fullName>
        <ecNumber evidence="2">2.4.-.-</ecNumber>
    </submittedName>
</protein>
<proteinExistence type="predicted"/>
<dbReference type="RefSeq" id="WP_349241194.1">
    <property type="nucleotide sequence ID" value="NZ_JAVTTO010000002.1"/>
</dbReference>
<keyword evidence="3" id="KW-1185">Reference proteome</keyword>
<organism evidence="2 3">
    <name type="scientific">Asprobacillus argus</name>
    <dbReference type="NCBI Taxonomy" id="3076534"/>
    <lineage>
        <taxon>Bacteria</taxon>
        <taxon>Pseudomonadati</taxon>
        <taxon>Bacteroidota</taxon>
        <taxon>Flavobacteriia</taxon>
        <taxon>Flavobacteriales</taxon>
        <taxon>Flavobacteriaceae</taxon>
        <taxon>Asprobacillus</taxon>
    </lineage>
</organism>
<accession>A0ABU3LE06</accession>
<name>A0ABU3LE06_9FLAO</name>
<gene>
    <name evidence="2" type="ORF">RQM59_06080</name>
</gene>
<dbReference type="InterPro" id="IPR001173">
    <property type="entry name" value="Glyco_trans_2-like"/>
</dbReference>
<dbReference type="Proteomes" id="UP001257277">
    <property type="component" value="Unassembled WGS sequence"/>
</dbReference>
<dbReference type="PANTHER" id="PTHR22916:SF3">
    <property type="entry name" value="UDP-GLCNAC:BETAGAL BETA-1,3-N-ACETYLGLUCOSAMINYLTRANSFERASE-LIKE PROTEIN 1"/>
    <property type="match status" value="1"/>
</dbReference>
<reference evidence="2 3" key="1">
    <citation type="submission" date="2023-09" db="EMBL/GenBank/DDBJ databases">
        <title>Novel taxa isolated from Blanes Bay.</title>
        <authorList>
            <person name="Rey-Velasco X."/>
            <person name="Lucena T."/>
        </authorList>
    </citation>
    <scope>NUCLEOTIDE SEQUENCE [LARGE SCALE GENOMIC DNA]</scope>
    <source>
        <strain evidence="2 3">S356</strain>
    </source>
</reference>
<evidence type="ECO:0000313" key="3">
    <source>
        <dbReference type="Proteomes" id="UP001257277"/>
    </source>
</evidence>
<dbReference type="PANTHER" id="PTHR22916">
    <property type="entry name" value="GLYCOSYLTRANSFERASE"/>
    <property type="match status" value="1"/>
</dbReference>
<sequence length="312" mass="36537">MKEAVVSIIIPLYNREKLIIETIESILAQTFEEWECIIVDDHSTDNSYEVVEIYAKKDRRIQVFKRPDRLKKGANSCRNYGFSKSKGAYIQWFDSDDLMLPEMLTLKLNAFQSHYDFVACKFSTFEQGTDNMSVPNFELNKGLIPDYLCGDIPINTPMVLWKRSIVEKEKFNENLTRAQELDFISRVFIFKNPNGILLDKNLIKVREHDASITGEYNAGGKIQIRDEVNVRFNIHYLYEGYKKATLYGYYKALKKALQNRFYRLSIAHLLKTLFKIEYRFSSIQLKLLFVAISLAIFGKGLERYKSIIKKYE</sequence>
<feature type="domain" description="Glycosyltransferase 2-like" evidence="1">
    <location>
        <begin position="7"/>
        <end position="157"/>
    </location>
</feature>
<dbReference type="InterPro" id="IPR029044">
    <property type="entry name" value="Nucleotide-diphossugar_trans"/>
</dbReference>
<keyword evidence="2" id="KW-0808">Transferase</keyword>
<dbReference type="CDD" id="cd00761">
    <property type="entry name" value="Glyco_tranf_GTA_type"/>
    <property type="match status" value="1"/>
</dbReference>
<dbReference type="EMBL" id="JAVTTO010000002">
    <property type="protein sequence ID" value="MDT7831940.1"/>
    <property type="molecule type" value="Genomic_DNA"/>
</dbReference>
<keyword evidence="2" id="KW-0328">Glycosyltransferase</keyword>
<comment type="caution">
    <text evidence="2">The sequence shown here is derived from an EMBL/GenBank/DDBJ whole genome shotgun (WGS) entry which is preliminary data.</text>
</comment>
<dbReference type="Pfam" id="PF00535">
    <property type="entry name" value="Glycos_transf_2"/>
    <property type="match status" value="1"/>
</dbReference>